<evidence type="ECO:0000256" key="14">
    <source>
        <dbReference type="SAM" id="MobiDB-lite"/>
    </source>
</evidence>
<name>A0A164U8W8_9CRUS</name>
<dbReference type="GO" id="GO:0005829">
    <property type="term" value="C:cytosol"/>
    <property type="evidence" value="ECO:0007669"/>
    <property type="project" value="UniProtKB-ARBA"/>
</dbReference>
<dbReference type="Pfam" id="PF02817">
    <property type="entry name" value="E3_binding"/>
    <property type="match status" value="1"/>
</dbReference>
<dbReference type="Gene3D" id="3.30.559.10">
    <property type="entry name" value="Chloramphenicol acetyltransferase-like domain"/>
    <property type="match status" value="1"/>
</dbReference>
<dbReference type="GO" id="GO:0031405">
    <property type="term" value="F:lipoic acid binding"/>
    <property type="evidence" value="ECO:0007669"/>
    <property type="project" value="TreeGrafter"/>
</dbReference>
<dbReference type="InterPro" id="IPR011053">
    <property type="entry name" value="Single_hybrid_motif"/>
</dbReference>
<feature type="domain" description="Lipoyl-binding" evidence="15">
    <location>
        <begin position="94"/>
        <end position="169"/>
    </location>
</feature>
<dbReference type="InterPro" id="IPR036625">
    <property type="entry name" value="E3-bd_dom_sf"/>
</dbReference>
<evidence type="ECO:0000259" key="15">
    <source>
        <dbReference type="PROSITE" id="PS50968"/>
    </source>
</evidence>
<evidence type="ECO:0000256" key="8">
    <source>
        <dbReference type="ARBA" id="ARBA00022990"/>
    </source>
</evidence>
<evidence type="ECO:0000256" key="11">
    <source>
        <dbReference type="ARBA" id="ARBA00051775"/>
    </source>
</evidence>
<dbReference type="Gene3D" id="2.40.50.100">
    <property type="match status" value="1"/>
</dbReference>
<evidence type="ECO:0000256" key="5">
    <source>
        <dbReference type="ARBA" id="ARBA00022679"/>
    </source>
</evidence>
<dbReference type="GO" id="GO:0043754">
    <property type="term" value="F:dihydrolipoamide branched chain acyltransferase activity"/>
    <property type="evidence" value="ECO:0007669"/>
    <property type="project" value="UniProtKB-EC"/>
</dbReference>
<keyword evidence="10 13" id="KW-0012">Acyltransferase</keyword>
<keyword evidence="4" id="KW-0597">Phosphoprotein</keyword>
<evidence type="ECO:0000256" key="3">
    <source>
        <dbReference type="ARBA" id="ARBA00007317"/>
    </source>
</evidence>
<organism evidence="17 18">
    <name type="scientific">Daphnia magna</name>
    <dbReference type="NCBI Taxonomy" id="35525"/>
    <lineage>
        <taxon>Eukaryota</taxon>
        <taxon>Metazoa</taxon>
        <taxon>Ecdysozoa</taxon>
        <taxon>Arthropoda</taxon>
        <taxon>Crustacea</taxon>
        <taxon>Branchiopoda</taxon>
        <taxon>Diplostraca</taxon>
        <taxon>Cladocera</taxon>
        <taxon>Anomopoda</taxon>
        <taxon>Daphniidae</taxon>
        <taxon>Daphnia</taxon>
    </lineage>
</organism>
<evidence type="ECO:0000256" key="10">
    <source>
        <dbReference type="ARBA" id="ARBA00023315"/>
    </source>
</evidence>
<comment type="caution">
    <text evidence="17">The sequence shown here is derived from an EMBL/GenBank/DDBJ whole genome shotgun (WGS) entry which is preliminary data.</text>
</comment>
<feature type="compositionally biased region" description="Low complexity" evidence="14">
    <location>
        <begin position="247"/>
        <end position="263"/>
    </location>
</feature>
<proteinExistence type="inferred from homology"/>
<dbReference type="CDD" id="cd06849">
    <property type="entry name" value="lipoyl_domain"/>
    <property type="match status" value="1"/>
</dbReference>
<dbReference type="SUPFAM" id="SSF51230">
    <property type="entry name" value="Single hybrid motif"/>
    <property type="match status" value="1"/>
</dbReference>
<dbReference type="AlphaFoldDB" id="A0A164U8W8"/>
<dbReference type="InterPro" id="IPR001078">
    <property type="entry name" value="2-oxoacid_DH_actylTfrase"/>
</dbReference>
<sequence>MRRQGLVCHLGLQRHLFTVGRDWCRKFIRVNMASATRRIVCSFRQHKLFYLKSRLQYNAVALPFNLAGPYGYVEQIHPLATRFFHASKTFYGEKVPFKLSDIGEGITEVTVKEWYVKEGDKVAQFDPICEVQSDKASVTITSRYDGLISKLHYAVDEMAKVGTPLVDIEVSGSVSEAPVEELQEKDAIPLGEREESLELELPAEKVLTTPSVRKMASDLKINLRNVQGTGRDGRILKEDMLRHIESLSSSKSTPKPSQVPQQQAKAVERETTSQQPSPSTKTPQIIRPSVPVGVDRSEPIKGFKKAMAKSMTASLRIPHFGYCDEIDMTSMAALRHSLKENPMVKERGIKLSFMPFFIKAASMALHHFPVLNSSVDEACENITYKASHNIGFAMDTSLGLIVPNVKNVQSLSVMDVAIELARLQELGNKGSLGATDLTGGTFTLSNIGSIGGTYAKPVIMSPEVAIGAIGRVQVLPRFNSKGEVVRASIMQVSWSADHRVIDGASMARFSNLWKAYLENPSTMILDLK</sequence>
<dbReference type="InterPro" id="IPR003016">
    <property type="entry name" value="2-oxoA_DH_lipoyl-BS"/>
</dbReference>
<dbReference type="PROSITE" id="PS51826">
    <property type="entry name" value="PSBD"/>
    <property type="match status" value="1"/>
</dbReference>
<dbReference type="PROSITE" id="PS50968">
    <property type="entry name" value="BIOTINYL_LIPOYL"/>
    <property type="match status" value="1"/>
</dbReference>
<dbReference type="Pfam" id="PF00364">
    <property type="entry name" value="Biotin_lipoyl"/>
    <property type="match status" value="1"/>
</dbReference>
<evidence type="ECO:0000256" key="4">
    <source>
        <dbReference type="ARBA" id="ARBA00022553"/>
    </source>
</evidence>
<keyword evidence="8" id="KW-0007">Acetylation</keyword>
<dbReference type="GO" id="GO:0016407">
    <property type="term" value="F:acetyltransferase activity"/>
    <property type="evidence" value="ECO:0007669"/>
    <property type="project" value="TreeGrafter"/>
</dbReference>
<evidence type="ECO:0000256" key="13">
    <source>
        <dbReference type="RuleBase" id="RU003423"/>
    </source>
</evidence>
<evidence type="ECO:0000256" key="2">
    <source>
        <dbReference type="ARBA" id="ARBA00004305"/>
    </source>
</evidence>
<dbReference type="PANTHER" id="PTHR43178">
    <property type="entry name" value="DIHYDROLIPOAMIDE ACETYLTRANSFERASE COMPONENT OF PYRUVATE DEHYDROGENASE COMPLEX"/>
    <property type="match status" value="1"/>
</dbReference>
<keyword evidence="7" id="KW-0809">Transit peptide</keyword>
<dbReference type="FunFam" id="2.40.50.100:FF:000013">
    <property type="entry name" value="Dihydrolipoamide acetyltransferase component of pyruvate dehydrogenase complex"/>
    <property type="match status" value="1"/>
</dbReference>
<dbReference type="EC" id="2.3.1.-" evidence="13"/>
<protein>
    <recommendedName>
        <fullName evidence="13">Dihydrolipoamide acetyltransferase component of pyruvate dehydrogenase complex</fullName>
        <ecNumber evidence="13">2.3.1.-</ecNumber>
    </recommendedName>
</protein>
<keyword evidence="9" id="KW-0496">Mitochondrion</keyword>
<dbReference type="InterPro" id="IPR004167">
    <property type="entry name" value="PSBD"/>
</dbReference>
<reference evidence="17 18" key="1">
    <citation type="submission" date="2016-03" db="EMBL/GenBank/DDBJ databases">
        <title>EvidentialGene: Evidence-directed Construction of Genes on Genomes.</title>
        <authorList>
            <person name="Gilbert D.G."/>
            <person name="Choi J.-H."/>
            <person name="Mockaitis K."/>
            <person name="Colbourne J."/>
            <person name="Pfrender M."/>
        </authorList>
    </citation>
    <scope>NUCLEOTIDE SEQUENCE [LARGE SCALE GENOMIC DNA]</scope>
    <source>
        <strain evidence="17 18">Xinb3</strain>
        <tissue evidence="17">Complete organism</tissue>
    </source>
</reference>
<evidence type="ECO:0000256" key="9">
    <source>
        <dbReference type="ARBA" id="ARBA00023128"/>
    </source>
</evidence>
<evidence type="ECO:0000313" key="17">
    <source>
        <dbReference type="EMBL" id="KZS11151.1"/>
    </source>
</evidence>
<dbReference type="Pfam" id="PF00198">
    <property type="entry name" value="2-oxoacid_dh"/>
    <property type="match status" value="1"/>
</dbReference>
<dbReference type="SUPFAM" id="SSF52777">
    <property type="entry name" value="CoA-dependent acyltransferases"/>
    <property type="match status" value="1"/>
</dbReference>
<dbReference type="OrthoDB" id="202158at2759"/>
<dbReference type="EMBL" id="LRGB01001581">
    <property type="protein sequence ID" value="KZS11151.1"/>
    <property type="molecule type" value="Genomic_DNA"/>
</dbReference>
<evidence type="ECO:0000313" key="18">
    <source>
        <dbReference type="Proteomes" id="UP000076858"/>
    </source>
</evidence>
<evidence type="ECO:0000256" key="7">
    <source>
        <dbReference type="ARBA" id="ARBA00022946"/>
    </source>
</evidence>
<keyword evidence="5 13" id="KW-0808">Transferase</keyword>
<dbReference type="PANTHER" id="PTHR43178:SF5">
    <property type="entry name" value="LIPOAMIDE ACYLTRANSFERASE COMPONENT OF BRANCHED-CHAIN ALPHA-KETO ACID DEHYDROGENASE COMPLEX, MITOCHONDRIAL"/>
    <property type="match status" value="1"/>
</dbReference>
<keyword evidence="6 13" id="KW-0450">Lipoyl</keyword>
<dbReference type="PROSITE" id="PS00189">
    <property type="entry name" value="LIPOYL"/>
    <property type="match status" value="1"/>
</dbReference>
<dbReference type="STRING" id="35525.A0A164U8W8"/>
<dbReference type="FunFam" id="3.30.559.10:FF:000009">
    <property type="entry name" value="Dihydrolipoamide acetyltransferase component of pyruvate dehydrogenase complex"/>
    <property type="match status" value="1"/>
</dbReference>
<dbReference type="Gene3D" id="4.10.320.10">
    <property type="entry name" value="E3-binding domain"/>
    <property type="match status" value="1"/>
</dbReference>
<dbReference type="InterPro" id="IPR023213">
    <property type="entry name" value="CAT-like_dom_sf"/>
</dbReference>
<evidence type="ECO:0000256" key="12">
    <source>
        <dbReference type="ARBA" id="ARBA00059178"/>
    </source>
</evidence>
<dbReference type="SUPFAM" id="SSF47005">
    <property type="entry name" value="Peripheral subunit-binding domain of 2-oxo acid dehydrogenase complex"/>
    <property type="match status" value="1"/>
</dbReference>
<gene>
    <name evidence="17" type="ORF">APZ42_023865</name>
</gene>
<evidence type="ECO:0000259" key="16">
    <source>
        <dbReference type="PROSITE" id="PS51826"/>
    </source>
</evidence>
<dbReference type="InterPro" id="IPR000089">
    <property type="entry name" value="Biotin_lipoyl"/>
</dbReference>
<dbReference type="GO" id="GO:0005759">
    <property type="term" value="C:mitochondrial matrix"/>
    <property type="evidence" value="ECO:0007669"/>
    <property type="project" value="UniProtKB-SubCell"/>
</dbReference>
<dbReference type="Proteomes" id="UP000076858">
    <property type="component" value="Unassembled WGS sequence"/>
</dbReference>
<comment type="subcellular location">
    <subcellularLocation>
        <location evidence="2">Mitochondrion matrix</location>
    </subcellularLocation>
</comment>
<feature type="compositionally biased region" description="Low complexity" evidence="14">
    <location>
        <begin position="272"/>
        <end position="284"/>
    </location>
</feature>
<feature type="domain" description="Peripheral subunit-binding (PSBD)" evidence="16">
    <location>
        <begin position="207"/>
        <end position="244"/>
    </location>
</feature>
<comment type="catalytic activity">
    <reaction evidence="11">
        <text>N(6)-[(R)-dihydrolipoyl]-L-lysyl-[protein] + 2-methylpropanoyl-CoA = N(6)-[(R)-S(8)-2-methylpropanoyldihydrolipoyl]-L-lysyl-[protein] + CoA</text>
        <dbReference type="Rhea" id="RHEA:18865"/>
        <dbReference type="Rhea" id="RHEA-COMP:10475"/>
        <dbReference type="Rhea" id="RHEA-COMP:10497"/>
        <dbReference type="ChEBI" id="CHEBI:57287"/>
        <dbReference type="ChEBI" id="CHEBI:57338"/>
        <dbReference type="ChEBI" id="CHEBI:83100"/>
        <dbReference type="ChEBI" id="CHEBI:83142"/>
        <dbReference type="EC" id="2.3.1.168"/>
    </reaction>
    <physiologicalReaction direction="left-to-right" evidence="11">
        <dbReference type="Rhea" id="RHEA:18866"/>
    </physiologicalReaction>
</comment>
<comment type="cofactor">
    <cofactor evidence="1 13">
        <name>(R)-lipoate</name>
        <dbReference type="ChEBI" id="CHEBI:83088"/>
    </cofactor>
</comment>
<feature type="region of interest" description="Disordered" evidence="14">
    <location>
        <begin position="247"/>
        <end position="291"/>
    </location>
</feature>
<keyword evidence="18" id="KW-1185">Reference proteome</keyword>
<dbReference type="FunFam" id="4.10.320.10:FF:000002">
    <property type="entry name" value="Dihydrolipoamide acetyltransferase component of pyruvate dehydrogenase complex"/>
    <property type="match status" value="1"/>
</dbReference>
<evidence type="ECO:0000256" key="1">
    <source>
        <dbReference type="ARBA" id="ARBA00001938"/>
    </source>
</evidence>
<dbReference type="InterPro" id="IPR050743">
    <property type="entry name" value="2-oxoacid_DH_E2_comp"/>
</dbReference>
<comment type="function">
    <text evidence="12">The branched-chain alpha-keto dehydrogenase complex catalyzes the overall conversion of alpha-keto acids to acyl-CoA and CO(2). It contains multiple copies of three enzymatic components: branched-chain alpha-keto acid decarboxylase (E1), lipoamide acyltransferase (E2) and lipoamide dehydrogenase (E3). Within this complex, the catalytic function of this enzyme is to accept, and to transfer to coenzyme A, acyl groups that are generated by the branched-chain alpha-keto acid decarboxylase component.</text>
</comment>
<comment type="similarity">
    <text evidence="3 13">Belongs to the 2-oxoacid dehydrogenase family.</text>
</comment>
<evidence type="ECO:0000256" key="6">
    <source>
        <dbReference type="ARBA" id="ARBA00022823"/>
    </source>
</evidence>
<accession>A0A164U8W8</accession>